<evidence type="ECO:0000256" key="7">
    <source>
        <dbReference type="ARBA" id="ARBA00023027"/>
    </source>
</evidence>
<dbReference type="AlphaFoldDB" id="A0A317PTB1"/>
<dbReference type="GO" id="GO:0070403">
    <property type="term" value="F:NAD+ binding"/>
    <property type="evidence" value="ECO:0007669"/>
    <property type="project" value="InterPro"/>
</dbReference>
<dbReference type="InterPro" id="IPR001509">
    <property type="entry name" value="Epimerase_deHydtase"/>
</dbReference>
<evidence type="ECO:0000256" key="4">
    <source>
        <dbReference type="ARBA" id="ARBA00022793"/>
    </source>
</evidence>
<comment type="subcellular location">
    <subcellularLocation>
        <location evidence="2">Golgi apparatus membrane</location>
        <topology evidence="2">Single-pass type II membrane protein</topology>
    </subcellularLocation>
    <subcellularLocation>
        <location evidence="12">Golgi apparatus</location>
        <location evidence="12">Golgi stack membrane</location>
    </subcellularLocation>
</comment>
<evidence type="ECO:0000256" key="10">
    <source>
        <dbReference type="ARBA" id="ARBA00023180"/>
    </source>
</evidence>
<feature type="domain" description="NAD-dependent epimerase/dehydratase" evidence="13">
    <location>
        <begin position="5"/>
        <end position="239"/>
    </location>
</feature>
<evidence type="ECO:0000256" key="8">
    <source>
        <dbReference type="ARBA" id="ARBA00023034"/>
    </source>
</evidence>
<evidence type="ECO:0000256" key="6">
    <source>
        <dbReference type="ARBA" id="ARBA00022989"/>
    </source>
</evidence>
<dbReference type="RefSeq" id="WP_110030835.1">
    <property type="nucleotide sequence ID" value="NZ_QGTR01000001.1"/>
</dbReference>
<keyword evidence="11" id="KW-0456">Lyase</keyword>
<reference evidence="14 15" key="1">
    <citation type="submission" date="2018-05" db="EMBL/GenBank/DDBJ databases">
        <title>Genomic Encyclopedia of Type Strains, Phase IV (KMG-IV): sequencing the most valuable type-strain genomes for metagenomic binning, comparative biology and taxonomic classification.</title>
        <authorList>
            <person name="Goeker M."/>
        </authorList>
    </citation>
    <scope>NUCLEOTIDE SEQUENCE [LARGE SCALE GENOMIC DNA]</scope>
    <source>
        <strain evidence="14 15">DSM 16791</strain>
    </source>
</reference>
<dbReference type="PANTHER" id="PTHR43078:SF6">
    <property type="entry name" value="UDP-GLUCURONIC ACID DECARBOXYLASE 1"/>
    <property type="match status" value="1"/>
</dbReference>
<dbReference type="SUPFAM" id="SSF51735">
    <property type="entry name" value="NAD(P)-binding Rossmann-fold domains"/>
    <property type="match status" value="1"/>
</dbReference>
<dbReference type="Gene3D" id="3.40.50.720">
    <property type="entry name" value="NAD(P)-binding Rossmann-like Domain"/>
    <property type="match status" value="1"/>
</dbReference>
<evidence type="ECO:0000313" key="15">
    <source>
        <dbReference type="Proteomes" id="UP000246352"/>
    </source>
</evidence>
<keyword evidence="5" id="KW-0735">Signal-anchor</keyword>
<gene>
    <name evidence="14" type="ORF">DFR52_1011097</name>
</gene>
<proteinExistence type="predicted"/>
<evidence type="ECO:0000256" key="1">
    <source>
        <dbReference type="ARBA" id="ARBA00001911"/>
    </source>
</evidence>
<dbReference type="GO" id="GO:0042732">
    <property type="term" value="P:D-xylose metabolic process"/>
    <property type="evidence" value="ECO:0007669"/>
    <property type="project" value="InterPro"/>
</dbReference>
<dbReference type="PANTHER" id="PTHR43078">
    <property type="entry name" value="UDP-GLUCURONIC ACID DECARBOXYLASE-RELATED"/>
    <property type="match status" value="1"/>
</dbReference>
<keyword evidence="10" id="KW-0325">Glycoprotein</keyword>
<keyword evidence="6" id="KW-1133">Transmembrane helix</keyword>
<dbReference type="EMBL" id="QGTR01000001">
    <property type="protein sequence ID" value="PWW04399.1"/>
    <property type="molecule type" value="Genomic_DNA"/>
</dbReference>
<evidence type="ECO:0000256" key="2">
    <source>
        <dbReference type="ARBA" id="ARBA00004323"/>
    </source>
</evidence>
<dbReference type="CDD" id="cd05230">
    <property type="entry name" value="UGD_SDR_e"/>
    <property type="match status" value="1"/>
</dbReference>
<comment type="caution">
    <text evidence="14">The sequence shown here is derived from an EMBL/GenBank/DDBJ whole genome shotgun (WGS) entry which is preliminary data.</text>
</comment>
<organism evidence="14 15">
    <name type="scientific">Hoeflea marina</name>
    <dbReference type="NCBI Taxonomy" id="274592"/>
    <lineage>
        <taxon>Bacteria</taxon>
        <taxon>Pseudomonadati</taxon>
        <taxon>Pseudomonadota</taxon>
        <taxon>Alphaproteobacteria</taxon>
        <taxon>Hyphomicrobiales</taxon>
        <taxon>Rhizobiaceae</taxon>
        <taxon>Hoeflea</taxon>
    </lineage>
</organism>
<keyword evidence="3" id="KW-0812">Transmembrane</keyword>
<keyword evidence="9" id="KW-0472">Membrane</keyword>
<keyword evidence="8" id="KW-0333">Golgi apparatus</keyword>
<dbReference type="Proteomes" id="UP000246352">
    <property type="component" value="Unassembled WGS sequence"/>
</dbReference>
<dbReference type="OrthoDB" id="9801785at2"/>
<dbReference type="GO" id="GO:0005737">
    <property type="term" value="C:cytoplasm"/>
    <property type="evidence" value="ECO:0007669"/>
    <property type="project" value="TreeGrafter"/>
</dbReference>
<sequence>MAKRVLVTGGAGFVGAHLCRRLVERGDRVTCLDNLSSGSAANVAPLKTSNRFDLVRSDVRAAFDFDVDEIYNLASPASPPRYQADPVGTMMTNVTGALHVLELAERRGAKVLQASTSEVYGDPKIHPQPESYWGNVNPTGVRACYDEGKRAAEALFCDFQRSRGVRIRLARIFNTYGPGMDIDDGRVVSNFIVQALRGDSLTIHGDGSQTRSFCYRDDLVTGLIALMDADDEVGFPVNLGNPVEFTMVELARMVIELTGSVSRLEHRPLPSDDPALRCPDITLARSLLGWEPKLDLRAGLRLTIADFSARLGLAADLAHRIADAGSGHRDPAP</sequence>
<keyword evidence="7" id="KW-0520">NAD</keyword>
<evidence type="ECO:0000256" key="3">
    <source>
        <dbReference type="ARBA" id="ARBA00022692"/>
    </source>
</evidence>
<evidence type="ECO:0000256" key="9">
    <source>
        <dbReference type="ARBA" id="ARBA00023136"/>
    </source>
</evidence>
<evidence type="ECO:0000256" key="5">
    <source>
        <dbReference type="ARBA" id="ARBA00022968"/>
    </source>
</evidence>
<dbReference type="InterPro" id="IPR036291">
    <property type="entry name" value="NAD(P)-bd_dom_sf"/>
</dbReference>
<keyword evidence="4" id="KW-0210">Decarboxylase</keyword>
<dbReference type="FunFam" id="3.40.50.720:FF:000065">
    <property type="entry name" value="UDP-glucuronic acid decarboxylase 1"/>
    <property type="match status" value="1"/>
</dbReference>
<keyword evidence="15" id="KW-1185">Reference proteome</keyword>
<accession>A0A317PTB1</accession>
<evidence type="ECO:0000256" key="12">
    <source>
        <dbReference type="ARBA" id="ARBA00037859"/>
    </source>
</evidence>
<protein>
    <submittedName>
        <fullName evidence="14">UDP-glucuronate decarboxylase</fullName>
    </submittedName>
</protein>
<name>A0A317PTB1_9HYPH</name>
<evidence type="ECO:0000313" key="14">
    <source>
        <dbReference type="EMBL" id="PWW04399.1"/>
    </source>
</evidence>
<evidence type="ECO:0000256" key="11">
    <source>
        <dbReference type="ARBA" id="ARBA00023239"/>
    </source>
</evidence>
<dbReference type="Pfam" id="PF01370">
    <property type="entry name" value="Epimerase"/>
    <property type="match status" value="1"/>
</dbReference>
<dbReference type="InterPro" id="IPR044516">
    <property type="entry name" value="UXS-like"/>
</dbReference>
<comment type="cofactor">
    <cofactor evidence="1">
        <name>NAD(+)</name>
        <dbReference type="ChEBI" id="CHEBI:57540"/>
    </cofactor>
</comment>
<evidence type="ECO:0000259" key="13">
    <source>
        <dbReference type="Pfam" id="PF01370"/>
    </source>
</evidence>
<dbReference type="GO" id="GO:0048040">
    <property type="term" value="F:UDP-glucuronate decarboxylase activity"/>
    <property type="evidence" value="ECO:0007669"/>
    <property type="project" value="TreeGrafter"/>
</dbReference>